<reference evidence="1" key="1">
    <citation type="submission" date="2019-12" db="EMBL/GenBank/DDBJ databases">
        <authorList>
            <person name="Cremers G."/>
        </authorList>
    </citation>
    <scope>NUCLEOTIDE SEQUENCE</scope>
    <source>
        <strain evidence="1">Mbul2</strain>
    </source>
</reference>
<proteinExistence type="predicted"/>
<accession>A0A679K4Q3</accession>
<dbReference type="EMBL" id="LR743511">
    <property type="protein sequence ID" value="CAA2144386.1"/>
    <property type="molecule type" value="Genomic_DNA"/>
</dbReference>
<gene>
    <name evidence="1" type="ORF">MBLL_03509</name>
</gene>
<dbReference type="RefSeq" id="WP_339162645.1">
    <property type="nucleotide sequence ID" value="NZ_LR743511.1"/>
</dbReference>
<organism evidence="1">
    <name type="scientific">Methylobacterium bullatum</name>
    <dbReference type="NCBI Taxonomy" id="570505"/>
    <lineage>
        <taxon>Bacteria</taxon>
        <taxon>Pseudomonadati</taxon>
        <taxon>Pseudomonadota</taxon>
        <taxon>Alphaproteobacteria</taxon>
        <taxon>Hyphomicrobiales</taxon>
        <taxon>Methylobacteriaceae</taxon>
        <taxon>Methylobacterium</taxon>
    </lineage>
</organism>
<evidence type="ECO:0000313" key="1">
    <source>
        <dbReference type="EMBL" id="CAA2144386.1"/>
    </source>
</evidence>
<name>A0A679K4Q3_9HYPH</name>
<dbReference type="AlphaFoldDB" id="A0A679K4Q3"/>
<sequence length="275" mass="29889">MIALSPPPATVAPDADALFRLLAGILSEDDRVVIARADYGQNADAHLAALRTLIRDGTLARLSWWPREVLELTRWDEPAHEAAEVKRHWRRAFACAALLRAMGEPDNRDLDGQSQTLASLLDSLHALGRLPRSRAENAVVEKLDDAGTAFLAWLTPRLVADEGTELPFYGLGLLWCALGTDASDADLVSLADWVMAAEAVVTRQRPTNGPSTHRWLLDTTPYDQRHHLWRAMGNRLPDRLAPRHGAGLSSAVRRIAAMLVGGEGTTSPPAGSAVP</sequence>
<protein>
    <submittedName>
        <fullName evidence="1">Uncharacterized protein</fullName>
    </submittedName>
</protein>